<evidence type="ECO:0000256" key="4">
    <source>
        <dbReference type="ARBA" id="ARBA00022755"/>
    </source>
</evidence>
<dbReference type="STRING" id="1612202.SAMN05421734_104139"/>
<dbReference type="InterPro" id="IPR003850">
    <property type="entry name" value="PurS"/>
</dbReference>
<dbReference type="HAMAP" id="MF_01926">
    <property type="entry name" value="PurS"/>
    <property type="match status" value="1"/>
</dbReference>
<dbReference type="RefSeq" id="WP_090795127.1">
    <property type="nucleotide sequence ID" value="NZ_FMYI01000004.1"/>
</dbReference>
<dbReference type="GO" id="GO:0005737">
    <property type="term" value="C:cytoplasm"/>
    <property type="evidence" value="ECO:0007669"/>
    <property type="project" value="UniProtKB-SubCell"/>
</dbReference>
<evidence type="ECO:0000256" key="2">
    <source>
        <dbReference type="ARBA" id="ARBA00022598"/>
    </source>
</evidence>
<comment type="pathway">
    <text evidence="6">Purine metabolism; IMP biosynthesis via de novo pathway; 5-amino-1-(5-phospho-D-ribosyl)imidazole from N(2)-formyl-N(1)-(5-phospho-D-ribosyl)glycinamide: step 1/2.</text>
</comment>
<dbReference type="Proteomes" id="UP000242949">
    <property type="component" value="Unassembled WGS sequence"/>
</dbReference>
<keyword evidence="8" id="KW-1185">Reference proteome</keyword>
<keyword evidence="2 6" id="KW-0436">Ligase</keyword>
<sequence length="83" mass="9298">MINVNVHITLKEGVLDPEGKAIEGSLHNLGYEGIEDVRVGKLINLTFDNSDRIEEKVEEICRKLLANPVIENYTYTIEDGVAK</sequence>
<comment type="function">
    <text evidence="6">Part of the phosphoribosylformylglycinamidine synthase complex involved in the purines biosynthetic pathway. Catalyzes the ATP-dependent conversion of formylglycinamide ribonucleotide (FGAR) and glutamine to yield formylglycinamidine ribonucleotide (FGAM) and glutamate. The FGAM synthase complex is composed of three subunits. PurQ produces an ammonia molecule by converting glutamine to glutamate. PurL transfers the ammonia molecule to FGAR to form FGAM in an ATP-dependent manner. PurS interacts with PurQ and PurL and is thought to assist in the transfer of the ammonia molecule from PurQ to PurL.</text>
</comment>
<keyword evidence="1 6" id="KW-0963">Cytoplasm</keyword>
<dbReference type="GO" id="GO:0006189">
    <property type="term" value="P:'de novo' IMP biosynthetic process"/>
    <property type="evidence" value="ECO:0007669"/>
    <property type="project" value="UniProtKB-UniRule"/>
</dbReference>
<evidence type="ECO:0000256" key="3">
    <source>
        <dbReference type="ARBA" id="ARBA00022741"/>
    </source>
</evidence>
<dbReference type="EMBL" id="FMYI01000004">
    <property type="protein sequence ID" value="SDC10132.1"/>
    <property type="molecule type" value="Genomic_DNA"/>
</dbReference>
<dbReference type="AlphaFoldDB" id="A0A1G6IU74"/>
<reference evidence="8" key="1">
    <citation type="submission" date="2016-09" db="EMBL/GenBank/DDBJ databases">
        <authorList>
            <person name="Varghese N."/>
            <person name="Submissions S."/>
        </authorList>
    </citation>
    <scope>NUCLEOTIDE SEQUENCE [LARGE SCALE GENOMIC DNA]</scope>
    <source>
        <strain evidence="8">S5</strain>
    </source>
</reference>
<dbReference type="NCBIfam" id="NF004630">
    <property type="entry name" value="PRK05974.1"/>
    <property type="match status" value="1"/>
</dbReference>
<protein>
    <recommendedName>
        <fullName evidence="6">Phosphoribosylformylglycinamidine synthase subunit PurS</fullName>
        <shortName evidence="6">FGAM synthase</shortName>
        <ecNumber evidence="6">6.3.5.3</ecNumber>
    </recommendedName>
    <alternativeName>
        <fullName evidence="6">Formylglycinamide ribonucleotide amidotransferase subunit III</fullName>
        <shortName evidence="6">FGAR amidotransferase III</shortName>
        <shortName evidence="6">FGAR-AT III</shortName>
    </alternativeName>
    <alternativeName>
        <fullName evidence="6">Phosphoribosylformylglycinamidine synthase subunit III</fullName>
    </alternativeName>
</protein>
<dbReference type="GO" id="GO:0005524">
    <property type="term" value="F:ATP binding"/>
    <property type="evidence" value="ECO:0007669"/>
    <property type="project" value="UniProtKB-UniRule"/>
</dbReference>
<evidence type="ECO:0000256" key="1">
    <source>
        <dbReference type="ARBA" id="ARBA00022490"/>
    </source>
</evidence>
<keyword evidence="4 6" id="KW-0658">Purine biosynthesis</keyword>
<dbReference type="PANTHER" id="PTHR34696:SF1">
    <property type="entry name" value="PHOSPHORIBOSYLFORMYLGLYCINAMIDINE SYNTHASE SUBUNIT PURS"/>
    <property type="match status" value="1"/>
</dbReference>
<comment type="subunit">
    <text evidence="6">Part of the FGAM synthase complex composed of 1 PurL, 1 PurQ and 2 PurS subunits.</text>
</comment>
<dbReference type="PANTHER" id="PTHR34696">
    <property type="entry name" value="PHOSPHORIBOSYLFORMYLGLYCINAMIDINE SYNTHASE SUBUNIT PURS"/>
    <property type="match status" value="1"/>
</dbReference>
<keyword evidence="3 6" id="KW-0547">Nucleotide-binding</keyword>
<dbReference type="Pfam" id="PF02700">
    <property type="entry name" value="PurS"/>
    <property type="match status" value="1"/>
</dbReference>
<comment type="similarity">
    <text evidence="6">Belongs to the PurS family.</text>
</comment>
<proteinExistence type="inferred from homology"/>
<dbReference type="GO" id="GO:0004642">
    <property type="term" value="F:phosphoribosylformylglycinamidine synthase activity"/>
    <property type="evidence" value="ECO:0007669"/>
    <property type="project" value="UniProtKB-UniRule"/>
</dbReference>
<keyword evidence="5 6" id="KW-0067">ATP-binding</keyword>
<evidence type="ECO:0000256" key="5">
    <source>
        <dbReference type="ARBA" id="ARBA00022840"/>
    </source>
</evidence>
<comment type="subcellular location">
    <subcellularLocation>
        <location evidence="6">Cytoplasm</location>
    </subcellularLocation>
</comment>
<dbReference type="Gene3D" id="3.30.1280.10">
    <property type="entry name" value="Phosphoribosylformylglycinamidine synthase subunit PurS"/>
    <property type="match status" value="1"/>
</dbReference>
<dbReference type="UniPathway" id="UPA00074">
    <property type="reaction ID" value="UER00128"/>
</dbReference>
<dbReference type="NCBIfam" id="TIGR00302">
    <property type="entry name" value="phosphoribosylformylglycinamidine synthase subunit PurS"/>
    <property type="match status" value="1"/>
</dbReference>
<evidence type="ECO:0000256" key="6">
    <source>
        <dbReference type="HAMAP-Rule" id="MF_01926"/>
    </source>
</evidence>
<gene>
    <name evidence="6" type="primary">purS</name>
    <name evidence="7" type="ORF">SAMN05421734_104139</name>
</gene>
<evidence type="ECO:0000313" key="8">
    <source>
        <dbReference type="Proteomes" id="UP000242949"/>
    </source>
</evidence>
<dbReference type="EC" id="6.3.5.3" evidence="6"/>
<accession>A0A1G6IU74</accession>
<dbReference type="InterPro" id="IPR036604">
    <property type="entry name" value="PurS-like_sf"/>
</dbReference>
<evidence type="ECO:0000313" key="7">
    <source>
        <dbReference type="EMBL" id="SDC10132.1"/>
    </source>
</evidence>
<dbReference type="SUPFAM" id="SSF82697">
    <property type="entry name" value="PurS-like"/>
    <property type="match status" value="1"/>
</dbReference>
<organism evidence="7 8">
    <name type="scientific">Pelagirhabdus alkalitolerans</name>
    <dbReference type="NCBI Taxonomy" id="1612202"/>
    <lineage>
        <taxon>Bacteria</taxon>
        <taxon>Bacillati</taxon>
        <taxon>Bacillota</taxon>
        <taxon>Bacilli</taxon>
        <taxon>Bacillales</taxon>
        <taxon>Bacillaceae</taxon>
        <taxon>Pelagirhabdus</taxon>
    </lineage>
</organism>
<name>A0A1G6IU74_9BACI</name>
<comment type="catalytic activity">
    <reaction evidence="6">
        <text>N(2)-formyl-N(1)-(5-phospho-beta-D-ribosyl)glycinamide + L-glutamine + ATP + H2O = 2-formamido-N(1)-(5-O-phospho-beta-D-ribosyl)acetamidine + L-glutamate + ADP + phosphate + H(+)</text>
        <dbReference type="Rhea" id="RHEA:17129"/>
        <dbReference type="ChEBI" id="CHEBI:15377"/>
        <dbReference type="ChEBI" id="CHEBI:15378"/>
        <dbReference type="ChEBI" id="CHEBI:29985"/>
        <dbReference type="ChEBI" id="CHEBI:30616"/>
        <dbReference type="ChEBI" id="CHEBI:43474"/>
        <dbReference type="ChEBI" id="CHEBI:58359"/>
        <dbReference type="ChEBI" id="CHEBI:147286"/>
        <dbReference type="ChEBI" id="CHEBI:147287"/>
        <dbReference type="ChEBI" id="CHEBI:456216"/>
        <dbReference type="EC" id="6.3.5.3"/>
    </reaction>
</comment>
<dbReference type="OrthoDB" id="9799101at2"/>